<gene>
    <name evidence="6" type="ORF">BJY01DRAFT_245590</name>
</gene>
<evidence type="ECO:0000313" key="6">
    <source>
        <dbReference type="EMBL" id="KAL2850277.1"/>
    </source>
</evidence>
<sequence length="291" mass="31680">MHTEAQYRVAIEAKVSIVQDEGAGVGLQPNGLAILDQLGVLEEIEELSTPLRTWHHVDGQGNPLKTIYIMEQYAAESSAKNRCKWRKRLVAVSSDSTFATVQAEDGSTVKAEVVIGADGVHSCVRRHIDCMTSTPLLPWLPGEESLSSEFACVYGISDPVPGVYAGESYSLYCEHAAVIAFTGRGGRLFWFAVEHLGQALPYAETLHYTASDAEKTCLSVAHLQMNATACFGDVWENHTAAFKVGIEEGMAPTWVANRAVIVGDSAHKGPKLPVSNWQEPIAQLDNPKWNL</sequence>
<dbReference type="SUPFAM" id="SSF51905">
    <property type="entry name" value="FAD/NAD(P)-binding domain"/>
    <property type="match status" value="1"/>
</dbReference>
<keyword evidence="3" id="KW-0274">FAD</keyword>
<reference evidence="6 7" key="1">
    <citation type="submission" date="2024-07" db="EMBL/GenBank/DDBJ databases">
        <title>Section-level genome sequencing and comparative genomics of Aspergillus sections Usti and Cavernicolus.</title>
        <authorList>
            <consortium name="Lawrence Berkeley National Laboratory"/>
            <person name="Nybo J.L."/>
            <person name="Vesth T.C."/>
            <person name="Theobald S."/>
            <person name="Frisvad J.C."/>
            <person name="Larsen T.O."/>
            <person name="Kjaerboelling I."/>
            <person name="Rothschild-Mancinelli K."/>
            <person name="Lyhne E.K."/>
            <person name="Kogle M.E."/>
            <person name="Barry K."/>
            <person name="Clum A."/>
            <person name="Na H."/>
            <person name="Ledsgaard L."/>
            <person name="Lin J."/>
            <person name="Lipzen A."/>
            <person name="Kuo A."/>
            <person name="Riley R."/>
            <person name="Mondo S."/>
            <person name="Labutti K."/>
            <person name="Haridas S."/>
            <person name="Pangalinan J."/>
            <person name="Salamov A.A."/>
            <person name="Simmons B.A."/>
            <person name="Magnuson J.K."/>
            <person name="Chen J."/>
            <person name="Drula E."/>
            <person name="Henrissat B."/>
            <person name="Wiebenga A."/>
            <person name="Lubbers R.J."/>
            <person name="Gomes A.C."/>
            <person name="Makela M.R."/>
            <person name="Stajich J."/>
            <person name="Grigoriev I.V."/>
            <person name="Mortensen U.H."/>
            <person name="De Vries R.P."/>
            <person name="Baker S.E."/>
            <person name="Andersen M.R."/>
        </authorList>
    </citation>
    <scope>NUCLEOTIDE SEQUENCE [LARGE SCALE GENOMIC DNA]</scope>
    <source>
        <strain evidence="6 7">CBS 123904</strain>
    </source>
</reference>
<dbReference type="PANTHER" id="PTHR47356">
    <property type="entry name" value="FAD-DEPENDENT MONOOXYGENASE ASQG-RELATED"/>
    <property type="match status" value="1"/>
</dbReference>
<evidence type="ECO:0000256" key="2">
    <source>
        <dbReference type="ARBA" id="ARBA00022630"/>
    </source>
</evidence>
<dbReference type="EMBL" id="JBFXLU010000038">
    <property type="protein sequence ID" value="KAL2850277.1"/>
    <property type="molecule type" value="Genomic_DNA"/>
</dbReference>
<dbReference type="PRINTS" id="PR00420">
    <property type="entry name" value="RNGMNOXGNASE"/>
</dbReference>
<evidence type="ECO:0000256" key="3">
    <source>
        <dbReference type="ARBA" id="ARBA00022827"/>
    </source>
</evidence>
<evidence type="ECO:0000256" key="4">
    <source>
        <dbReference type="ARBA" id="ARBA00023002"/>
    </source>
</evidence>
<feature type="domain" description="FAD-binding" evidence="5">
    <location>
        <begin position="77"/>
        <end position="268"/>
    </location>
</feature>
<dbReference type="InterPro" id="IPR050562">
    <property type="entry name" value="FAD_mOase_fung"/>
</dbReference>
<name>A0ABR4KE12_9EURO</name>
<evidence type="ECO:0000259" key="5">
    <source>
        <dbReference type="Pfam" id="PF01494"/>
    </source>
</evidence>
<evidence type="ECO:0000256" key="1">
    <source>
        <dbReference type="ARBA" id="ARBA00007992"/>
    </source>
</evidence>
<keyword evidence="2" id="KW-0285">Flavoprotein</keyword>
<organism evidence="6 7">
    <name type="scientific">Aspergillus pseudoustus</name>
    <dbReference type="NCBI Taxonomy" id="1810923"/>
    <lineage>
        <taxon>Eukaryota</taxon>
        <taxon>Fungi</taxon>
        <taxon>Dikarya</taxon>
        <taxon>Ascomycota</taxon>
        <taxon>Pezizomycotina</taxon>
        <taxon>Eurotiomycetes</taxon>
        <taxon>Eurotiomycetidae</taxon>
        <taxon>Eurotiales</taxon>
        <taxon>Aspergillaceae</taxon>
        <taxon>Aspergillus</taxon>
        <taxon>Aspergillus subgen. Nidulantes</taxon>
    </lineage>
</organism>
<dbReference type="InterPro" id="IPR036188">
    <property type="entry name" value="FAD/NAD-bd_sf"/>
</dbReference>
<comment type="similarity">
    <text evidence="1">Belongs to the paxM FAD-dependent monooxygenase family.</text>
</comment>
<accession>A0ABR4KE12</accession>
<keyword evidence="7" id="KW-1185">Reference proteome</keyword>
<evidence type="ECO:0000313" key="7">
    <source>
        <dbReference type="Proteomes" id="UP001610446"/>
    </source>
</evidence>
<dbReference type="Gene3D" id="3.50.50.60">
    <property type="entry name" value="FAD/NAD(P)-binding domain"/>
    <property type="match status" value="1"/>
</dbReference>
<keyword evidence="4" id="KW-0560">Oxidoreductase</keyword>
<dbReference type="Pfam" id="PF01494">
    <property type="entry name" value="FAD_binding_3"/>
    <property type="match status" value="1"/>
</dbReference>
<protein>
    <recommendedName>
        <fullName evidence="5">FAD-binding domain-containing protein</fullName>
    </recommendedName>
</protein>
<comment type="caution">
    <text evidence="6">The sequence shown here is derived from an EMBL/GenBank/DDBJ whole genome shotgun (WGS) entry which is preliminary data.</text>
</comment>
<dbReference type="InterPro" id="IPR002938">
    <property type="entry name" value="FAD-bd"/>
</dbReference>
<proteinExistence type="inferred from homology"/>
<dbReference type="Proteomes" id="UP001610446">
    <property type="component" value="Unassembled WGS sequence"/>
</dbReference>
<dbReference type="PANTHER" id="PTHR47356:SF2">
    <property type="entry name" value="FAD-BINDING DOMAIN-CONTAINING PROTEIN-RELATED"/>
    <property type="match status" value="1"/>
</dbReference>